<evidence type="ECO:0000259" key="1">
    <source>
        <dbReference type="PROSITE" id="PS50011"/>
    </source>
</evidence>
<gene>
    <name evidence="2" type="ORF">M407DRAFT_43847</name>
</gene>
<dbReference type="PANTHER" id="PTHR44329:SF214">
    <property type="entry name" value="PROTEIN KINASE DOMAIN-CONTAINING PROTEIN"/>
    <property type="match status" value="1"/>
</dbReference>
<dbReference type="Proteomes" id="UP000054248">
    <property type="component" value="Unassembled WGS sequence"/>
</dbReference>
<feature type="non-terminal residue" evidence="2">
    <location>
        <position position="1"/>
    </location>
</feature>
<dbReference type="EMBL" id="KN823519">
    <property type="protein sequence ID" value="KIO16612.1"/>
    <property type="molecule type" value="Genomic_DNA"/>
</dbReference>
<dbReference type="STRING" id="1051891.A0A0C3L4S7"/>
<dbReference type="PROSITE" id="PS50011">
    <property type="entry name" value="PROTEIN_KINASE_DOM"/>
    <property type="match status" value="1"/>
</dbReference>
<dbReference type="InterPro" id="IPR000719">
    <property type="entry name" value="Prot_kinase_dom"/>
</dbReference>
<dbReference type="GO" id="GO:0005524">
    <property type="term" value="F:ATP binding"/>
    <property type="evidence" value="ECO:0007669"/>
    <property type="project" value="InterPro"/>
</dbReference>
<dbReference type="SUPFAM" id="SSF56112">
    <property type="entry name" value="Protein kinase-like (PK-like)"/>
    <property type="match status" value="1"/>
</dbReference>
<dbReference type="PANTHER" id="PTHR44329">
    <property type="entry name" value="SERINE/THREONINE-PROTEIN KINASE TNNI3K-RELATED"/>
    <property type="match status" value="1"/>
</dbReference>
<organism evidence="2 3">
    <name type="scientific">Tulasnella calospora MUT 4182</name>
    <dbReference type="NCBI Taxonomy" id="1051891"/>
    <lineage>
        <taxon>Eukaryota</taxon>
        <taxon>Fungi</taxon>
        <taxon>Dikarya</taxon>
        <taxon>Basidiomycota</taxon>
        <taxon>Agaricomycotina</taxon>
        <taxon>Agaricomycetes</taxon>
        <taxon>Cantharellales</taxon>
        <taxon>Tulasnellaceae</taxon>
        <taxon>Tulasnella</taxon>
    </lineage>
</organism>
<accession>A0A0C3L4S7</accession>
<dbReference type="OrthoDB" id="1924919at2759"/>
<keyword evidence="3" id="KW-1185">Reference proteome</keyword>
<protein>
    <recommendedName>
        <fullName evidence="1">Protein kinase domain-containing protein</fullName>
    </recommendedName>
</protein>
<reference evidence="3" key="2">
    <citation type="submission" date="2015-01" db="EMBL/GenBank/DDBJ databases">
        <title>Evolutionary Origins and Diversification of the Mycorrhizal Mutualists.</title>
        <authorList>
            <consortium name="DOE Joint Genome Institute"/>
            <consortium name="Mycorrhizal Genomics Consortium"/>
            <person name="Kohler A."/>
            <person name="Kuo A."/>
            <person name="Nagy L.G."/>
            <person name="Floudas D."/>
            <person name="Copeland A."/>
            <person name="Barry K.W."/>
            <person name="Cichocki N."/>
            <person name="Veneault-Fourrey C."/>
            <person name="LaButti K."/>
            <person name="Lindquist E.A."/>
            <person name="Lipzen A."/>
            <person name="Lundell T."/>
            <person name="Morin E."/>
            <person name="Murat C."/>
            <person name="Riley R."/>
            <person name="Ohm R."/>
            <person name="Sun H."/>
            <person name="Tunlid A."/>
            <person name="Henrissat B."/>
            <person name="Grigoriev I.V."/>
            <person name="Hibbett D.S."/>
            <person name="Martin F."/>
        </authorList>
    </citation>
    <scope>NUCLEOTIDE SEQUENCE [LARGE SCALE GENOMIC DNA]</scope>
    <source>
        <strain evidence="3">MUT 4182</strain>
    </source>
</reference>
<dbReference type="Pfam" id="PF00069">
    <property type="entry name" value="Pkinase"/>
    <property type="match status" value="1"/>
</dbReference>
<evidence type="ECO:0000313" key="3">
    <source>
        <dbReference type="Proteomes" id="UP000054248"/>
    </source>
</evidence>
<dbReference type="GO" id="GO:0004674">
    <property type="term" value="F:protein serine/threonine kinase activity"/>
    <property type="evidence" value="ECO:0007669"/>
    <property type="project" value="TreeGrafter"/>
</dbReference>
<dbReference type="HOGENOM" id="CLU_000288_7_18_1"/>
<sequence length="148" mass="16542">FFQAANSEKLKWENLKHPNVLPFLGTALFEDIFFLVSEFAEYGDIICYLGMENGPILRLLYEVSDAIKYLHVELQKAHCDIKPDNILVTRTRRALLCDFATVKGDGAGSSANSASQRSALYLSPECLEDNKTRTTASDMWAFGISIAQ</sequence>
<dbReference type="InterPro" id="IPR011009">
    <property type="entry name" value="Kinase-like_dom_sf"/>
</dbReference>
<proteinExistence type="predicted"/>
<name>A0A0C3L4S7_9AGAM</name>
<feature type="non-terminal residue" evidence="2">
    <location>
        <position position="148"/>
    </location>
</feature>
<dbReference type="InterPro" id="IPR051681">
    <property type="entry name" value="Ser/Thr_Kinases-Pseudokinases"/>
</dbReference>
<evidence type="ECO:0000313" key="2">
    <source>
        <dbReference type="EMBL" id="KIO16612.1"/>
    </source>
</evidence>
<dbReference type="Gene3D" id="1.10.510.10">
    <property type="entry name" value="Transferase(Phosphotransferase) domain 1"/>
    <property type="match status" value="1"/>
</dbReference>
<dbReference type="SMART" id="SM00220">
    <property type="entry name" value="S_TKc"/>
    <property type="match status" value="1"/>
</dbReference>
<dbReference type="CDD" id="cd00180">
    <property type="entry name" value="PKc"/>
    <property type="match status" value="1"/>
</dbReference>
<reference evidence="2 3" key="1">
    <citation type="submission" date="2014-04" db="EMBL/GenBank/DDBJ databases">
        <authorList>
            <consortium name="DOE Joint Genome Institute"/>
            <person name="Kuo A."/>
            <person name="Girlanda M."/>
            <person name="Perotto S."/>
            <person name="Kohler A."/>
            <person name="Nagy L.G."/>
            <person name="Floudas D."/>
            <person name="Copeland A."/>
            <person name="Barry K.W."/>
            <person name="Cichocki N."/>
            <person name="Veneault-Fourrey C."/>
            <person name="LaButti K."/>
            <person name="Lindquist E.A."/>
            <person name="Lipzen A."/>
            <person name="Lundell T."/>
            <person name="Morin E."/>
            <person name="Murat C."/>
            <person name="Sun H."/>
            <person name="Tunlid A."/>
            <person name="Henrissat B."/>
            <person name="Grigoriev I.V."/>
            <person name="Hibbett D.S."/>
            <person name="Martin F."/>
            <person name="Nordberg H.P."/>
            <person name="Cantor M.N."/>
            <person name="Hua S.X."/>
        </authorList>
    </citation>
    <scope>NUCLEOTIDE SEQUENCE [LARGE SCALE GENOMIC DNA]</scope>
    <source>
        <strain evidence="2 3">MUT 4182</strain>
    </source>
</reference>
<feature type="domain" description="Protein kinase" evidence="1">
    <location>
        <begin position="1"/>
        <end position="148"/>
    </location>
</feature>
<dbReference type="AlphaFoldDB" id="A0A0C3L4S7"/>